<dbReference type="Pfam" id="PF14286">
    <property type="entry name" value="DHHW"/>
    <property type="match status" value="1"/>
</dbReference>
<evidence type="ECO:0000313" key="1">
    <source>
        <dbReference type="EMBL" id="MBU9736074.1"/>
    </source>
</evidence>
<proteinExistence type="predicted"/>
<dbReference type="AlphaFoldDB" id="A0A949JXU4"/>
<sequence length="390" mass="44841">MKRYPWTVVAVFAVIAGISLVSLLKPPVYYSEHERRFLAQKPQWKISDILSGDFTGDYEVYLTDQFPFRDAWISLRTAAERVLGKKESNGVYLADDGYLIERHTREDMDETVFRENIERTARFVKQAEEITGKGKVKIMLIPSADSILTDKLPAFAVGLDQSELMSRVRQALPDQYVDAASILRKHREEEIYYRTDHHWTTLGAWYGYQAWAQETGIPAWPAEAWHVEEPDYDFYGTVYSKVHVKVPPDRIQIYIPAEEISYEVNYNGGERITGSLYAYDKLGTRDGYEVFLNGNQPLVKITRSKGEAAAGAGMQTNDTAGNLLVIKDSYANCMIPFLVNHFNETHVMDLRYLWPDIPAYIRENDITDVLILYQTVRYSNSSLYRLEHGK</sequence>
<comment type="caution">
    <text evidence="1">The sequence shown here is derived from an EMBL/GenBank/DDBJ whole genome shotgun (WGS) entry which is preliminary data.</text>
</comment>
<accession>A0A949JXU4</accession>
<name>A0A949JXU4_9FIRM</name>
<dbReference type="InterPro" id="IPR025945">
    <property type="entry name" value="DHHW"/>
</dbReference>
<evidence type="ECO:0000313" key="2">
    <source>
        <dbReference type="Proteomes" id="UP000712157"/>
    </source>
</evidence>
<dbReference type="Proteomes" id="UP000712157">
    <property type="component" value="Unassembled WGS sequence"/>
</dbReference>
<dbReference type="EMBL" id="JAHQCW010000007">
    <property type="protein sequence ID" value="MBU9736074.1"/>
    <property type="molecule type" value="Genomic_DNA"/>
</dbReference>
<gene>
    <name evidence="1" type="ORF">KTH89_05950</name>
</gene>
<evidence type="ECO:0008006" key="3">
    <source>
        <dbReference type="Google" id="ProtNLM"/>
    </source>
</evidence>
<organism evidence="1 2">
    <name type="scientific">Diplocloster agilis</name>
    <dbReference type="NCBI Taxonomy" id="2850323"/>
    <lineage>
        <taxon>Bacteria</taxon>
        <taxon>Bacillati</taxon>
        <taxon>Bacillota</taxon>
        <taxon>Clostridia</taxon>
        <taxon>Lachnospirales</taxon>
        <taxon>Lachnospiraceae</taxon>
        <taxon>Diplocloster</taxon>
    </lineage>
</organism>
<protein>
    <recommendedName>
        <fullName evidence="3">AlgX/AlgJ SGNH hydrolase-like domain-containing protein</fullName>
    </recommendedName>
</protein>
<keyword evidence="2" id="KW-1185">Reference proteome</keyword>
<dbReference type="RefSeq" id="WP_238721032.1">
    <property type="nucleotide sequence ID" value="NZ_JAHQCW010000007.1"/>
</dbReference>
<reference evidence="1" key="1">
    <citation type="submission" date="2021-06" db="EMBL/GenBank/DDBJ databases">
        <title>Description of novel taxa of the family Lachnospiraceae.</title>
        <authorList>
            <person name="Chaplin A.V."/>
            <person name="Sokolova S.R."/>
            <person name="Pikina A.P."/>
            <person name="Korzhanova M."/>
            <person name="Belova V."/>
            <person name="Korostin D."/>
            <person name="Efimov B.A."/>
        </authorList>
    </citation>
    <scope>NUCLEOTIDE SEQUENCE</scope>
    <source>
        <strain evidence="1">ASD5720</strain>
    </source>
</reference>